<dbReference type="AlphaFoldDB" id="G7WP88"/>
<evidence type="ECO:0000313" key="3">
    <source>
        <dbReference type="Proteomes" id="UP000005877"/>
    </source>
</evidence>
<feature type="domain" description="Calcineurin-like phosphoesterase" evidence="1">
    <location>
        <begin position="2"/>
        <end position="177"/>
    </location>
</feature>
<keyword evidence="3" id="KW-1185">Reference proteome</keyword>
<protein>
    <submittedName>
        <fullName evidence="2">Ser/Thr protein phosphatase family protein</fullName>
    </submittedName>
</protein>
<organism evidence="2 3">
    <name type="scientific">Methanothrix harundinacea (strain 6Ac)</name>
    <name type="common">Methanosaeta harundinacea</name>
    <dbReference type="NCBI Taxonomy" id="1110509"/>
    <lineage>
        <taxon>Archaea</taxon>
        <taxon>Methanobacteriati</taxon>
        <taxon>Methanobacteriota</taxon>
        <taxon>Stenosarchaea group</taxon>
        <taxon>Methanomicrobia</taxon>
        <taxon>Methanotrichales</taxon>
        <taxon>Methanotrichaceae</taxon>
        <taxon>Methanothrix</taxon>
    </lineage>
</organism>
<dbReference type="EMBL" id="CP003117">
    <property type="protein sequence ID" value="AET64929.1"/>
    <property type="molecule type" value="Genomic_DNA"/>
</dbReference>
<dbReference type="InterPro" id="IPR004843">
    <property type="entry name" value="Calcineurin-like_PHP"/>
</dbReference>
<dbReference type="HOGENOM" id="CLU_041441_5_0_2"/>
<evidence type="ECO:0000259" key="1">
    <source>
        <dbReference type="Pfam" id="PF00149"/>
    </source>
</evidence>
<dbReference type="Pfam" id="PF00149">
    <property type="entry name" value="Metallophos"/>
    <property type="match status" value="1"/>
</dbReference>
<name>G7WP88_METH6</name>
<dbReference type="PANTHER" id="PTHR12905">
    <property type="entry name" value="METALLOPHOSPHOESTERASE"/>
    <property type="match status" value="1"/>
</dbReference>
<gene>
    <name evidence="2" type="ordered locus">Mhar_1568</name>
</gene>
<dbReference type="GO" id="GO:0016787">
    <property type="term" value="F:hydrolase activity"/>
    <property type="evidence" value="ECO:0007669"/>
    <property type="project" value="InterPro"/>
</dbReference>
<dbReference type="KEGG" id="mhi:Mhar_1568"/>
<dbReference type="PATRIC" id="fig|1110509.7.peg.1748"/>
<sequence>MADLHGRSEELSALRGVEADLIAFCGDLHNLDRGDEARRVAEALAGLGPPVLIVPGNMDPKETAPSVWKAAGLRIVHRRSHRHGDCGFIGFGGMVIRDPMRLQSPARYYHTDDDIYRSLTRLYGDISDCRRKIVLTHQPPRGSRDLIYSGERTGSFGLRRFVEERHPDLLICGHIHEDRGYGEIGPTRVVNVGEMRRGYAAVIELDEGIEVGWIEP</sequence>
<evidence type="ECO:0000313" key="2">
    <source>
        <dbReference type="EMBL" id="AET64929.1"/>
    </source>
</evidence>
<dbReference type="PANTHER" id="PTHR12905:SF0">
    <property type="entry name" value="CALCINEURIN-LIKE PHOSPHOESTERASE DOMAIN-CONTAINING PROTEIN"/>
    <property type="match status" value="1"/>
</dbReference>
<reference evidence="2 3" key="1">
    <citation type="journal article" date="2012" name="PLoS ONE">
        <title>The genome characteristics and predicted function of methyl-group oxidation pathway in the obligate aceticlastic methanogens, Methanosaeta spp.</title>
        <authorList>
            <person name="Zhu J."/>
            <person name="Zheng H."/>
            <person name="Ai G."/>
            <person name="Zhang G."/>
            <person name="Liu D."/>
            <person name="Liu X."/>
            <person name="Dong X."/>
        </authorList>
    </citation>
    <scope>NUCLEOTIDE SEQUENCE [LARGE SCALE GENOMIC DNA]</scope>
    <source>
        <strain evidence="2 3">6Ac</strain>
    </source>
</reference>
<dbReference type="Gene3D" id="3.60.21.10">
    <property type="match status" value="1"/>
</dbReference>
<proteinExistence type="predicted"/>
<dbReference type="Proteomes" id="UP000005877">
    <property type="component" value="Chromosome"/>
</dbReference>
<dbReference type="InterPro" id="IPR029052">
    <property type="entry name" value="Metallo-depent_PP-like"/>
</dbReference>
<dbReference type="SUPFAM" id="SSF56300">
    <property type="entry name" value="Metallo-dependent phosphatases"/>
    <property type="match status" value="1"/>
</dbReference>
<accession>G7WP88</accession>
<dbReference type="InterPro" id="IPR051693">
    <property type="entry name" value="UPF0046_metallophosphoest"/>
</dbReference>